<dbReference type="InterPro" id="IPR002156">
    <property type="entry name" value="RNaseH_domain"/>
</dbReference>
<proteinExistence type="inferred from homology"/>
<keyword evidence="4" id="KW-0540">Nuclease</keyword>
<evidence type="ECO:0000256" key="8">
    <source>
        <dbReference type="SAM" id="MobiDB-lite"/>
    </source>
</evidence>
<dbReference type="Proteomes" id="UP001221142">
    <property type="component" value="Unassembled WGS sequence"/>
</dbReference>
<evidence type="ECO:0000256" key="4">
    <source>
        <dbReference type="ARBA" id="ARBA00022722"/>
    </source>
</evidence>
<keyword evidence="5" id="KW-0479">Metal-binding</keyword>
<dbReference type="InterPro" id="IPR036397">
    <property type="entry name" value="RNaseH_sf"/>
</dbReference>
<feature type="non-terminal residue" evidence="10">
    <location>
        <position position="1"/>
    </location>
</feature>
<dbReference type="EC" id="3.1.26.4" evidence="3"/>
<dbReference type="PANTHER" id="PTHR10642:SF26">
    <property type="entry name" value="RIBONUCLEASE H1"/>
    <property type="match status" value="1"/>
</dbReference>
<sequence length="255" mass="27664">LNHIVSRAVPIVLDTESHTTFCNVGGLHEPFSRCTSRSACPCPSGQHHLHRPSRSHHRDSARTFTPPPTFSDRSPTNIISWSSPFSNPFFSTFREPQKKILDARTVVAAIDGACAGNGTPSARAGVGVFFGPNSPHNLSEPITGTQTSQRAEILAATKALQQASLLLRDVLTVGKVVLICDSQYVVGAMTEWVFGWQDNGWKNAAGKPVQNKAEFQALDKLIESLQEDGLDVEFWLVGRGDNTQADELARGACTN</sequence>
<dbReference type="InterPro" id="IPR012337">
    <property type="entry name" value="RNaseH-like_sf"/>
</dbReference>
<dbReference type="PANTHER" id="PTHR10642">
    <property type="entry name" value="RIBONUCLEASE H1"/>
    <property type="match status" value="1"/>
</dbReference>
<protein>
    <recommendedName>
        <fullName evidence="3">ribonuclease H</fullName>
        <ecNumber evidence="3">3.1.26.4</ecNumber>
    </recommendedName>
</protein>
<feature type="domain" description="RNase H type-1" evidence="9">
    <location>
        <begin position="102"/>
        <end position="254"/>
    </location>
</feature>
<name>A0AAD7F979_9AGAR</name>
<dbReference type="Gene3D" id="3.30.420.10">
    <property type="entry name" value="Ribonuclease H-like superfamily/Ribonuclease H"/>
    <property type="match status" value="1"/>
</dbReference>
<evidence type="ECO:0000256" key="2">
    <source>
        <dbReference type="ARBA" id="ARBA00005300"/>
    </source>
</evidence>
<evidence type="ECO:0000259" key="9">
    <source>
        <dbReference type="PROSITE" id="PS50879"/>
    </source>
</evidence>
<feature type="region of interest" description="Disordered" evidence="8">
    <location>
        <begin position="45"/>
        <end position="75"/>
    </location>
</feature>
<evidence type="ECO:0000313" key="10">
    <source>
        <dbReference type="EMBL" id="KAJ7606632.1"/>
    </source>
</evidence>
<keyword evidence="6" id="KW-0255">Endonuclease</keyword>
<evidence type="ECO:0000313" key="11">
    <source>
        <dbReference type="Proteomes" id="UP001221142"/>
    </source>
</evidence>
<evidence type="ECO:0000256" key="7">
    <source>
        <dbReference type="ARBA" id="ARBA00022801"/>
    </source>
</evidence>
<dbReference type="EMBL" id="JARKIF010000055">
    <property type="protein sequence ID" value="KAJ7606632.1"/>
    <property type="molecule type" value="Genomic_DNA"/>
</dbReference>
<comment type="similarity">
    <text evidence="2">Belongs to the RNase H family.</text>
</comment>
<comment type="caution">
    <text evidence="10">The sequence shown here is derived from an EMBL/GenBank/DDBJ whole genome shotgun (WGS) entry which is preliminary data.</text>
</comment>
<accession>A0AAD7F979</accession>
<dbReference type="GO" id="GO:0046872">
    <property type="term" value="F:metal ion binding"/>
    <property type="evidence" value="ECO:0007669"/>
    <property type="project" value="UniProtKB-KW"/>
</dbReference>
<evidence type="ECO:0000256" key="5">
    <source>
        <dbReference type="ARBA" id="ARBA00022723"/>
    </source>
</evidence>
<evidence type="ECO:0000256" key="6">
    <source>
        <dbReference type="ARBA" id="ARBA00022759"/>
    </source>
</evidence>
<dbReference type="GO" id="GO:0004523">
    <property type="term" value="F:RNA-DNA hybrid ribonuclease activity"/>
    <property type="evidence" value="ECO:0007669"/>
    <property type="project" value="UniProtKB-EC"/>
</dbReference>
<dbReference type="SUPFAM" id="SSF53098">
    <property type="entry name" value="Ribonuclease H-like"/>
    <property type="match status" value="1"/>
</dbReference>
<dbReference type="GO" id="GO:0043137">
    <property type="term" value="P:DNA replication, removal of RNA primer"/>
    <property type="evidence" value="ECO:0007669"/>
    <property type="project" value="TreeGrafter"/>
</dbReference>
<dbReference type="Pfam" id="PF00075">
    <property type="entry name" value="RNase_H"/>
    <property type="match status" value="1"/>
</dbReference>
<feature type="compositionally biased region" description="Basic residues" evidence="8">
    <location>
        <begin position="47"/>
        <end position="59"/>
    </location>
</feature>
<keyword evidence="11" id="KW-1185">Reference proteome</keyword>
<keyword evidence="7" id="KW-0378">Hydrolase</keyword>
<dbReference type="PROSITE" id="PS50879">
    <property type="entry name" value="RNASE_H_1"/>
    <property type="match status" value="1"/>
</dbReference>
<comment type="catalytic activity">
    <reaction evidence="1">
        <text>Endonucleolytic cleavage to 5'-phosphomonoester.</text>
        <dbReference type="EC" id="3.1.26.4"/>
    </reaction>
</comment>
<dbReference type="AlphaFoldDB" id="A0AAD7F979"/>
<gene>
    <name evidence="10" type="ORF">FB45DRAFT_437806</name>
</gene>
<dbReference type="CDD" id="cd13934">
    <property type="entry name" value="RNase_H_Dikarya_like"/>
    <property type="match status" value="1"/>
</dbReference>
<reference evidence="10" key="1">
    <citation type="submission" date="2023-03" db="EMBL/GenBank/DDBJ databases">
        <title>Massive genome expansion in bonnet fungi (Mycena s.s.) driven by repeated elements and novel gene families across ecological guilds.</title>
        <authorList>
            <consortium name="Lawrence Berkeley National Laboratory"/>
            <person name="Harder C.B."/>
            <person name="Miyauchi S."/>
            <person name="Viragh M."/>
            <person name="Kuo A."/>
            <person name="Thoen E."/>
            <person name="Andreopoulos B."/>
            <person name="Lu D."/>
            <person name="Skrede I."/>
            <person name="Drula E."/>
            <person name="Henrissat B."/>
            <person name="Morin E."/>
            <person name="Kohler A."/>
            <person name="Barry K."/>
            <person name="LaButti K."/>
            <person name="Morin E."/>
            <person name="Salamov A."/>
            <person name="Lipzen A."/>
            <person name="Mereny Z."/>
            <person name="Hegedus B."/>
            <person name="Baldrian P."/>
            <person name="Stursova M."/>
            <person name="Weitz H."/>
            <person name="Taylor A."/>
            <person name="Grigoriev I.V."/>
            <person name="Nagy L.G."/>
            <person name="Martin F."/>
            <person name="Kauserud H."/>
        </authorList>
    </citation>
    <scope>NUCLEOTIDE SEQUENCE</scope>
    <source>
        <strain evidence="10">9284</strain>
    </source>
</reference>
<evidence type="ECO:0000256" key="1">
    <source>
        <dbReference type="ARBA" id="ARBA00000077"/>
    </source>
</evidence>
<organism evidence="10 11">
    <name type="scientific">Roridomyces roridus</name>
    <dbReference type="NCBI Taxonomy" id="1738132"/>
    <lineage>
        <taxon>Eukaryota</taxon>
        <taxon>Fungi</taxon>
        <taxon>Dikarya</taxon>
        <taxon>Basidiomycota</taxon>
        <taxon>Agaricomycotina</taxon>
        <taxon>Agaricomycetes</taxon>
        <taxon>Agaricomycetidae</taxon>
        <taxon>Agaricales</taxon>
        <taxon>Marasmiineae</taxon>
        <taxon>Mycenaceae</taxon>
        <taxon>Roridomyces</taxon>
    </lineage>
</organism>
<evidence type="ECO:0000256" key="3">
    <source>
        <dbReference type="ARBA" id="ARBA00012180"/>
    </source>
</evidence>
<dbReference type="InterPro" id="IPR050092">
    <property type="entry name" value="RNase_H"/>
</dbReference>
<dbReference type="GO" id="GO:0003676">
    <property type="term" value="F:nucleic acid binding"/>
    <property type="evidence" value="ECO:0007669"/>
    <property type="project" value="InterPro"/>
</dbReference>